<comment type="caution">
    <text evidence="3">The sequence shown here is derived from an EMBL/GenBank/DDBJ whole genome shotgun (WGS) entry which is preliminary data.</text>
</comment>
<dbReference type="SMART" id="SM00530">
    <property type="entry name" value="HTH_XRE"/>
    <property type="match status" value="1"/>
</dbReference>
<dbReference type="PANTHER" id="PTHR46558">
    <property type="entry name" value="TRACRIPTIONAL REGULATORY PROTEIN-RELATED-RELATED"/>
    <property type="match status" value="1"/>
</dbReference>
<dbReference type="AlphaFoldDB" id="A0AAX6NH55"/>
<dbReference type="InterPro" id="IPR001387">
    <property type="entry name" value="Cro/C1-type_HTH"/>
</dbReference>
<dbReference type="RefSeq" id="WP_316911638.1">
    <property type="nucleotide sequence ID" value="NZ_JAPTGD010000005.1"/>
</dbReference>
<proteinExistence type="predicted"/>
<dbReference type="SUPFAM" id="SSF47413">
    <property type="entry name" value="lambda repressor-like DNA-binding domains"/>
    <property type="match status" value="1"/>
</dbReference>
<dbReference type="InterPro" id="IPR010982">
    <property type="entry name" value="Lambda_DNA-bd_dom_sf"/>
</dbReference>
<protein>
    <submittedName>
        <fullName evidence="3">Helix-turn-helix transcriptional regulator</fullName>
    </submittedName>
</protein>
<dbReference type="PROSITE" id="PS50943">
    <property type="entry name" value="HTH_CROC1"/>
    <property type="match status" value="1"/>
</dbReference>
<reference evidence="3" key="2">
    <citation type="submission" date="2022-12" db="EMBL/GenBank/DDBJ databases">
        <authorList>
            <person name="Dechsakulwatana C."/>
            <person name="Rungsihiranrut A."/>
            <person name="Muangchinda C."/>
            <person name="Ningthoujam R."/>
            <person name="Klankeo P."/>
            <person name="Pinyakong O."/>
        </authorList>
    </citation>
    <scope>NUCLEOTIDE SEQUENCE</scope>
    <source>
        <strain evidence="3">TL01-2</strain>
    </source>
</reference>
<evidence type="ECO:0000313" key="3">
    <source>
        <dbReference type="EMBL" id="MDU9695182.1"/>
    </source>
</evidence>
<dbReference type="Gene3D" id="1.10.260.40">
    <property type="entry name" value="lambda repressor-like DNA-binding domains"/>
    <property type="match status" value="1"/>
</dbReference>
<evidence type="ECO:0000256" key="1">
    <source>
        <dbReference type="ARBA" id="ARBA00023125"/>
    </source>
</evidence>
<accession>A0AAX6NH55</accession>
<sequence length="72" mass="8139">MSLQKLKQSRKAKGLSQTFMAKKLGYTYPSGYANIETGRNKLSLENAKKIADILQMDVNELFFGEELHETGK</sequence>
<organism evidence="3 4">
    <name type="scientific">Priestia aryabhattai</name>
    <name type="common">Bacillus aryabhattai</name>
    <dbReference type="NCBI Taxonomy" id="412384"/>
    <lineage>
        <taxon>Bacteria</taxon>
        <taxon>Bacillati</taxon>
        <taxon>Bacillota</taxon>
        <taxon>Bacilli</taxon>
        <taxon>Bacillales</taxon>
        <taxon>Bacillaceae</taxon>
        <taxon>Priestia</taxon>
    </lineage>
</organism>
<dbReference type="Pfam" id="PF01381">
    <property type="entry name" value="HTH_3"/>
    <property type="match status" value="1"/>
</dbReference>
<dbReference type="EMBL" id="JAPTGD010000005">
    <property type="protein sequence ID" value="MDU9695182.1"/>
    <property type="molecule type" value="Genomic_DNA"/>
</dbReference>
<dbReference type="CDD" id="cd00093">
    <property type="entry name" value="HTH_XRE"/>
    <property type="match status" value="1"/>
</dbReference>
<feature type="domain" description="HTH cro/C1-type" evidence="2">
    <location>
        <begin position="6"/>
        <end position="61"/>
    </location>
</feature>
<evidence type="ECO:0000259" key="2">
    <source>
        <dbReference type="PROSITE" id="PS50943"/>
    </source>
</evidence>
<dbReference type="GO" id="GO:0003677">
    <property type="term" value="F:DNA binding"/>
    <property type="evidence" value="ECO:0007669"/>
    <property type="project" value="UniProtKB-KW"/>
</dbReference>
<keyword evidence="1" id="KW-0238">DNA-binding</keyword>
<reference evidence="3" key="1">
    <citation type="journal article" date="2022" name="J Environ Chem Eng">
        <title>Biodegradation of petroleum oil using a constructed nonpathogenic and heavy metal-tolerant bacterial consortium isolated from marine sponges.</title>
        <authorList>
            <person name="Dechsakulwatana C."/>
            <person name="Rungsihiranrut A."/>
            <person name="Muangchinda C."/>
            <person name="Ningthoujam R."/>
            <person name="Klankeo P."/>
            <person name="Pinyakong O."/>
        </authorList>
    </citation>
    <scope>NUCLEOTIDE SEQUENCE</scope>
    <source>
        <strain evidence="3">TL01-2</strain>
    </source>
</reference>
<dbReference type="Proteomes" id="UP001269400">
    <property type="component" value="Unassembled WGS sequence"/>
</dbReference>
<evidence type="ECO:0000313" key="4">
    <source>
        <dbReference type="Proteomes" id="UP001269400"/>
    </source>
</evidence>
<name>A0AAX6NH55_PRIAR</name>
<gene>
    <name evidence="3" type="ORF">O0Q50_28700</name>
</gene>
<dbReference type="PANTHER" id="PTHR46558:SF4">
    <property type="entry name" value="DNA-BIDING PHAGE PROTEIN"/>
    <property type="match status" value="1"/>
</dbReference>